<dbReference type="EMBL" id="CAKMRJ010001112">
    <property type="protein sequence ID" value="CAH1421942.1"/>
    <property type="molecule type" value="Genomic_DNA"/>
</dbReference>
<evidence type="ECO:0000313" key="1">
    <source>
        <dbReference type="EMBL" id="CAH1421942.1"/>
    </source>
</evidence>
<evidence type="ECO:0000313" key="2">
    <source>
        <dbReference type="Proteomes" id="UP001157418"/>
    </source>
</evidence>
<protein>
    <submittedName>
        <fullName evidence="1">Uncharacterized protein</fullName>
    </submittedName>
</protein>
<proteinExistence type="predicted"/>
<comment type="caution">
    <text evidence="1">The sequence shown here is derived from an EMBL/GenBank/DDBJ whole genome shotgun (WGS) entry which is preliminary data.</text>
</comment>
<dbReference type="AlphaFoldDB" id="A0AAU9M5W3"/>
<organism evidence="1 2">
    <name type="scientific">Lactuca virosa</name>
    <dbReference type="NCBI Taxonomy" id="75947"/>
    <lineage>
        <taxon>Eukaryota</taxon>
        <taxon>Viridiplantae</taxon>
        <taxon>Streptophyta</taxon>
        <taxon>Embryophyta</taxon>
        <taxon>Tracheophyta</taxon>
        <taxon>Spermatophyta</taxon>
        <taxon>Magnoliopsida</taxon>
        <taxon>eudicotyledons</taxon>
        <taxon>Gunneridae</taxon>
        <taxon>Pentapetalae</taxon>
        <taxon>asterids</taxon>
        <taxon>campanulids</taxon>
        <taxon>Asterales</taxon>
        <taxon>Asteraceae</taxon>
        <taxon>Cichorioideae</taxon>
        <taxon>Cichorieae</taxon>
        <taxon>Lactucinae</taxon>
        <taxon>Lactuca</taxon>
    </lineage>
</organism>
<gene>
    <name evidence="1" type="ORF">LVIROSA_LOCUS9312</name>
</gene>
<sequence length="122" mass="13277">MPLDDMAPVELELQDQEGHPDDVDVFVDDGGVDAGEEAWSECDDEGVVAADNHVVDEVQVEAGIEAVVEGVDDRVNNLPNLSTKPVHRKRKPSERILKLKLKKTVYDKDGSGSSATKPVKLD</sequence>
<name>A0AAU9M5W3_9ASTR</name>
<dbReference type="Proteomes" id="UP001157418">
    <property type="component" value="Unassembled WGS sequence"/>
</dbReference>
<reference evidence="1 2" key="1">
    <citation type="submission" date="2022-01" db="EMBL/GenBank/DDBJ databases">
        <authorList>
            <person name="Xiong W."/>
            <person name="Schranz E."/>
        </authorList>
    </citation>
    <scope>NUCLEOTIDE SEQUENCE [LARGE SCALE GENOMIC DNA]</scope>
</reference>
<accession>A0AAU9M5W3</accession>
<keyword evidence="2" id="KW-1185">Reference proteome</keyword>